<feature type="region of interest" description="Disordered" evidence="1">
    <location>
        <begin position="642"/>
        <end position="664"/>
    </location>
</feature>
<evidence type="ECO:0000256" key="1">
    <source>
        <dbReference type="SAM" id="MobiDB-lite"/>
    </source>
</evidence>
<reference evidence="2" key="1">
    <citation type="submission" date="2023-07" db="EMBL/GenBank/DDBJ databases">
        <authorList>
            <consortium name="AG Swart"/>
            <person name="Singh M."/>
            <person name="Singh A."/>
            <person name="Seah K."/>
            <person name="Emmerich C."/>
        </authorList>
    </citation>
    <scope>NUCLEOTIDE SEQUENCE</scope>
    <source>
        <strain evidence="2">DP1</strain>
    </source>
</reference>
<gene>
    <name evidence="2" type="ORF">ECRASSUSDP1_LOCUS22464</name>
</gene>
<evidence type="ECO:0000313" key="2">
    <source>
        <dbReference type="EMBL" id="CAI2381020.1"/>
    </source>
</evidence>
<feature type="region of interest" description="Disordered" evidence="1">
    <location>
        <begin position="474"/>
        <end position="623"/>
    </location>
</feature>
<dbReference type="EMBL" id="CAMPGE010023041">
    <property type="protein sequence ID" value="CAI2381020.1"/>
    <property type="molecule type" value="Genomic_DNA"/>
</dbReference>
<feature type="compositionally biased region" description="Polar residues" evidence="1">
    <location>
        <begin position="608"/>
        <end position="617"/>
    </location>
</feature>
<accession>A0AAD2D614</accession>
<sequence length="946" mass="108362">MASQENSRKDLRSPVSRFYMGSQASLLNSPSLRISRAISTPKSINIKNASKRSEMELFWMSNIGSNFGEALVDLMYDSKEGRLGLEEIESKGSVPLLSRASTPSCSTSKEYRRLSRGCLNMISNYVNTILGNKLENSVKVSCDSNNSQQLCSQKNNCTDLMLTKSILLKSQDISKKARELLKDDSRFIQEQVNSYFVAFEEMMNGSTKARPEETKTIQGISNDSEPKTLSHKTPSLKSNCDEEQQIARSSFSSTSEKFRNLPSGDMNLIKQKVKEYYECYDPRCSFPSDSSTSEKFRNLPSGDLNLIKQKVQEYYDCYNLRCSFQSDSSTSEKFRNLPNEDQNFIKQKVQEYYDCYNPNCSPRSNSSTSEKVNNLNSSDWSMIREVVKDYLSASISNYSLDKIRNSSCLICDRDAKIEEEDSDPENQLTSQMQSQIKDYLEAILVKAENNILRELREEEKDGFIDRNFQSNEQLKGSQKLSVTINTERNREQREVDITKAGSKDEASDEPSQEQPENRDLSEASQSEQKEEFIQSAIKEIETPLGDNQSESSKKTSNEEFENKEENFQEEIKEQISPKTSELSPKSLKGQSNTDLDENDEEIEEEKLTTGQKVAQEQETPEEIQEKLPNNNTFVPQKEIFTDNKDDNLTPKVRRSQDTSNLSLTESEKKIAHSYIDELTNKSVMVCNTKEKTGVPLIIGDNIEEFFEDDTPPAQNAAMPPQFYMKNKKKSSIFEHRQQSLMKVNQKRMSNLSHIRRINNGITQIKLKANPGSKMSNFQAKVQIPRSGAMSPQSNIESVKRAYSRNIMHSRTNPNKSKRIFRISKRGRQVKLNGELSQKSRMNPASLSPLQKFGQSQVEQQNSYIDFNHPEKYIPKNKTIDEGDRAEFSPQGSFMPASNNRYIKIYSQTMKKEMQILRDFRVNMMNKRMQFQRTAKSPPSRLPRLLL</sequence>
<proteinExistence type="predicted"/>
<feature type="compositionally biased region" description="Basic and acidic residues" evidence="1">
    <location>
        <begin position="515"/>
        <end position="532"/>
    </location>
</feature>
<protein>
    <submittedName>
        <fullName evidence="2">Uncharacterized protein</fullName>
    </submittedName>
</protein>
<feature type="compositionally biased region" description="Basic and acidic residues" evidence="1">
    <location>
        <begin position="487"/>
        <end position="505"/>
    </location>
</feature>
<feature type="compositionally biased region" description="Acidic residues" evidence="1">
    <location>
        <begin position="594"/>
        <end position="604"/>
    </location>
</feature>
<keyword evidence="3" id="KW-1185">Reference proteome</keyword>
<comment type="caution">
    <text evidence="2">The sequence shown here is derived from an EMBL/GenBank/DDBJ whole genome shotgun (WGS) entry which is preliminary data.</text>
</comment>
<organism evidence="2 3">
    <name type="scientific">Euplotes crassus</name>
    <dbReference type="NCBI Taxonomy" id="5936"/>
    <lineage>
        <taxon>Eukaryota</taxon>
        <taxon>Sar</taxon>
        <taxon>Alveolata</taxon>
        <taxon>Ciliophora</taxon>
        <taxon>Intramacronucleata</taxon>
        <taxon>Spirotrichea</taxon>
        <taxon>Hypotrichia</taxon>
        <taxon>Euplotida</taxon>
        <taxon>Euplotidae</taxon>
        <taxon>Moneuplotes</taxon>
    </lineage>
</organism>
<feature type="compositionally biased region" description="Basic and acidic residues" evidence="1">
    <location>
        <begin position="563"/>
        <end position="575"/>
    </location>
</feature>
<feature type="compositionally biased region" description="Polar residues" evidence="1">
    <location>
        <begin position="474"/>
        <end position="486"/>
    </location>
</feature>
<name>A0AAD2D614_EUPCR</name>
<feature type="compositionally biased region" description="Polar residues" evidence="1">
    <location>
        <begin position="576"/>
        <end position="593"/>
    </location>
</feature>
<evidence type="ECO:0000313" key="3">
    <source>
        <dbReference type="Proteomes" id="UP001295684"/>
    </source>
</evidence>
<dbReference type="AlphaFoldDB" id="A0AAD2D614"/>
<dbReference type="Proteomes" id="UP001295684">
    <property type="component" value="Unassembled WGS sequence"/>
</dbReference>